<gene>
    <name evidence="1" type="ORF">C7402_105195</name>
</gene>
<protein>
    <submittedName>
        <fullName evidence="1">Uncharacterized protein</fullName>
    </submittedName>
</protein>
<evidence type="ECO:0000313" key="1">
    <source>
        <dbReference type="EMBL" id="PVX84354.1"/>
    </source>
</evidence>
<dbReference type="Proteomes" id="UP000245712">
    <property type="component" value="Unassembled WGS sequence"/>
</dbReference>
<evidence type="ECO:0000313" key="2">
    <source>
        <dbReference type="Proteomes" id="UP000245712"/>
    </source>
</evidence>
<dbReference type="RefSeq" id="WP_116610912.1">
    <property type="nucleotide sequence ID" value="NZ_QEOB01000005.1"/>
</dbReference>
<dbReference type="EMBL" id="QEOB01000005">
    <property type="protein sequence ID" value="PVX84354.1"/>
    <property type="molecule type" value="Genomic_DNA"/>
</dbReference>
<comment type="caution">
    <text evidence="1">The sequence shown here is derived from an EMBL/GenBank/DDBJ whole genome shotgun (WGS) entry which is preliminary data.</text>
</comment>
<sequence>MGDLVLGDHEFTAPLNPITEYPTPLGEYLSAQGGTALQSIEDRWNFLTGARADNTVIGYTPEGQAIYGSDPSQQRIAPDVAQKQLDAAGVKMQAPSDGMYQDTLDSLVQRQQEKAARDVAISASPVGARSVLGFGVQAATSMLDPLNIASSFVPVIGPMKYTALLADAGSGLARLGIRAGVGAAEGAAGAALMQPVDYLASRNVGDDYTMTQALENVAFGAAFGSGLHSTFGAVHDLAFGAPRKPNTNIPTDVPQTPVDEAPAAGAPTPLVIRLDTGDVPISPLGSAWMNNSVSHETRVAATSTAVSQLLDGRNIEVDPVIRADPALQLSLALRQQPTDMEMALAQARGDVEPQLRAELTAQAGNQAERGAVSQMQAQLDEINAELAQPSAPAREDVKALQEGQKLKFKDAQARAQAELDTRRADLTTQAQRLTQAIEMNRQASQAAQDLAALDRGEFPERYQDRVNARAQQLLAGDPLTAAIRQLYAPSPEADVAAAQRFNSADNVAVADGDMARAATERMSEMSEGLRSASVEGAEQAMNDAQARLQGTLDNLKQRGVAAEALASFTRDIEPYDAAVKDSDNLAAAVRAAAICGLSNG</sequence>
<keyword evidence="2" id="KW-1185">Reference proteome</keyword>
<reference evidence="1 2" key="1">
    <citation type="submission" date="2018-05" db="EMBL/GenBank/DDBJ databases">
        <title>Genomic Encyclopedia of Type Strains, Phase IV (KMG-V): Genome sequencing to study the core and pangenomes of soil and plant-associated prokaryotes.</title>
        <authorList>
            <person name="Whitman W."/>
        </authorList>
    </citation>
    <scope>NUCLEOTIDE SEQUENCE [LARGE SCALE GENOMIC DNA]</scope>
    <source>
        <strain evidence="1 2">SCZa-39</strain>
    </source>
</reference>
<accession>A0ABX5KRR1</accession>
<proteinExistence type="predicted"/>
<name>A0ABX5KRR1_9BURK</name>
<organism evidence="1 2">
    <name type="scientific">Paraburkholderia unamae</name>
    <dbReference type="NCBI Taxonomy" id="219649"/>
    <lineage>
        <taxon>Bacteria</taxon>
        <taxon>Pseudomonadati</taxon>
        <taxon>Pseudomonadota</taxon>
        <taxon>Betaproteobacteria</taxon>
        <taxon>Burkholderiales</taxon>
        <taxon>Burkholderiaceae</taxon>
        <taxon>Paraburkholderia</taxon>
    </lineage>
</organism>